<dbReference type="Gene3D" id="3.30.1540.10">
    <property type="entry name" value="formyl-coa transferase, domain 3"/>
    <property type="match status" value="1"/>
</dbReference>
<reference evidence="2" key="1">
    <citation type="submission" date="2016-10" db="EMBL/GenBank/DDBJ databases">
        <authorList>
            <person name="Varghese N."/>
            <person name="Submissions S."/>
        </authorList>
    </citation>
    <scope>NUCLEOTIDE SEQUENCE [LARGE SCALE GENOMIC DNA]</scope>
    <source>
        <strain evidence="2">DSM 43161</strain>
    </source>
</reference>
<dbReference type="SUPFAM" id="SSF89796">
    <property type="entry name" value="CoA-transferase family III (CaiB/BaiF)"/>
    <property type="match status" value="1"/>
</dbReference>
<evidence type="ECO:0000313" key="1">
    <source>
        <dbReference type="EMBL" id="SFO51231.1"/>
    </source>
</evidence>
<dbReference type="InterPro" id="IPR023606">
    <property type="entry name" value="CoA-Trfase_III_dom_1_sf"/>
</dbReference>
<dbReference type="PANTHER" id="PTHR48228">
    <property type="entry name" value="SUCCINYL-COA--D-CITRAMALATE COA-TRANSFERASE"/>
    <property type="match status" value="1"/>
</dbReference>
<dbReference type="InterPro" id="IPR003673">
    <property type="entry name" value="CoA-Trfase_fam_III"/>
</dbReference>
<name>A0A1I5HTU6_9ACTN</name>
<evidence type="ECO:0000313" key="2">
    <source>
        <dbReference type="Proteomes" id="UP000183642"/>
    </source>
</evidence>
<dbReference type="GO" id="GO:0016740">
    <property type="term" value="F:transferase activity"/>
    <property type="evidence" value="ECO:0007669"/>
    <property type="project" value="UniProtKB-KW"/>
</dbReference>
<keyword evidence="1" id="KW-0808">Transferase</keyword>
<sequence length="407" mass="42940">MAAPLEGVRVVEVANWMAAPGAAALMADMGADVVKVEPLRGDPMRGATRQPSVPEGQDPIDAAFEMDNRGKRSIAVAINTERGADLVRGLAAGADVFLCNLLPSRQTRFGLDAPALHALNPRLVHATLTGYGPGGPDAARPGYDLTAFFGRGAVLDAMSEPANTAPPRLRPAQGDHTAALALFGGVLAALRVAEATGEGQVVDVSLLGAAAWTMSSDLSATLVDGVTPTPQGRIARPHALHGGFRCADRRWILLFMPEPHWWPPFCAAVGHPEWAEDERFASYGARAANMPELTRLMDEAFATRPLEEWCTLFDERGFIWGPASTVSEFAADEQAAADGLFPEIEDASGRRFRTVRAPLRLRGLDVGPRGRAPRVGEHTAAVLAGLGVTGDDLAAMVRDGVVGGPAV</sequence>
<gene>
    <name evidence="1" type="ORF">SAMN05660359_04007</name>
</gene>
<dbReference type="RefSeq" id="WP_075015264.1">
    <property type="nucleotide sequence ID" value="NZ_FOWE01000010.1"/>
</dbReference>
<dbReference type="Gene3D" id="3.40.50.10540">
    <property type="entry name" value="Crotonobetainyl-coa:carnitine coa-transferase, domain 1"/>
    <property type="match status" value="1"/>
</dbReference>
<proteinExistence type="predicted"/>
<dbReference type="AlphaFoldDB" id="A0A1I5HTU6"/>
<dbReference type="Pfam" id="PF02515">
    <property type="entry name" value="CoA_transf_3"/>
    <property type="match status" value="1"/>
</dbReference>
<dbReference type="InterPro" id="IPR050509">
    <property type="entry name" value="CoA-transferase_III"/>
</dbReference>
<protein>
    <submittedName>
        <fullName evidence="1">Crotonobetainyl-CoA:carnitine CoA-transferase CaiB</fullName>
    </submittedName>
</protein>
<organism evidence="1 2">
    <name type="scientific">Geodermatophilus obscurus</name>
    <dbReference type="NCBI Taxonomy" id="1861"/>
    <lineage>
        <taxon>Bacteria</taxon>
        <taxon>Bacillati</taxon>
        <taxon>Actinomycetota</taxon>
        <taxon>Actinomycetes</taxon>
        <taxon>Geodermatophilales</taxon>
        <taxon>Geodermatophilaceae</taxon>
        <taxon>Geodermatophilus</taxon>
    </lineage>
</organism>
<keyword evidence="2" id="KW-1185">Reference proteome</keyword>
<dbReference type="PANTHER" id="PTHR48228:SF2">
    <property type="entry name" value="E-CINNAMOYL-COA:R-PHENYLLACTATE COA TRANSFERASE LARGE SUBUNIT"/>
    <property type="match status" value="1"/>
</dbReference>
<dbReference type="EMBL" id="FOWE01000010">
    <property type="protein sequence ID" value="SFO51231.1"/>
    <property type="molecule type" value="Genomic_DNA"/>
</dbReference>
<dbReference type="OrthoDB" id="9797653at2"/>
<dbReference type="InterPro" id="IPR044855">
    <property type="entry name" value="CoA-Trfase_III_dom3_sf"/>
</dbReference>
<accession>A0A1I5HTU6</accession>
<dbReference type="Proteomes" id="UP000183642">
    <property type="component" value="Unassembled WGS sequence"/>
</dbReference>